<dbReference type="Proteomes" id="UP000245125">
    <property type="component" value="Unassembled WGS sequence"/>
</dbReference>
<sequence length="51" mass="5853">MISSVKRRKKSLSQTWNKMTTTFNKTAIVDIDGFRLCNQLNEILEGILTHA</sequence>
<keyword evidence="2" id="KW-1185">Reference proteome</keyword>
<reference evidence="2" key="1">
    <citation type="submission" date="2018-03" db="EMBL/GenBank/DDBJ databases">
        <authorList>
            <person name="Zecchin S."/>
        </authorList>
    </citation>
    <scope>NUCLEOTIDE SEQUENCE [LARGE SCALE GENOMIC DNA]</scope>
</reference>
<name>A0A2U3QI22_9BACT</name>
<dbReference type="AlphaFoldDB" id="A0A2U3QI22"/>
<protein>
    <submittedName>
        <fullName evidence="1">Uncharacterized protein</fullName>
    </submittedName>
</protein>
<evidence type="ECO:0000313" key="2">
    <source>
        <dbReference type="Proteomes" id="UP000245125"/>
    </source>
</evidence>
<dbReference type="EMBL" id="OUUY01000086">
    <property type="protein sequence ID" value="SPQ01028.1"/>
    <property type="molecule type" value="Genomic_DNA"/>
</dbReference>
<evidence type="ECO:0000313" key="1">
    <source>
        <dbReference type="EMBL" id="SPQ01028.1"/>
    </source>
</evidence>
<accession>A0A2U3QI22</accession>
<organism evidence="1 2">
    <name type="scientific">Candidatus Sulfobium mesophilum</name>
    <dbReference type="NCBI Taxonomy" id="2016548"/>
    <lineage>
        <taxon>Bacteria</taxon>
        <taxon>Pseudomonadati</taxon>
        <taxon>Nitrospirota</taxon>
        <taxon>Nitrospiria</taxon>
        <taxon>Nitrospirales</taxon>
        <taxon>Nitrospiraceae</taxon>
        <taxon>Candidatus Sulfobium</taxon>
    </lineage>
</organism>
<gene>
    <name evidence="1" type="ORF">NBG4_40068</name>
</gene>
<proteinExistence type="predicted"/>